<dbReference type="Proteomes" id="UP001055811">
    <property type="component" value="Linkage Group LG03"/>
</dbReference>
<accession>A0ACB9F414</accession>
<gene>
    <name evidence="1" type="ORF">L2E82_15675</name>
</gene>
<name>A0ACB9F414_CICIN</name>
<evidence type="ECO:0000313" key="1">
    <source>
        <dbReference type="EMBL" id="KAI3765635.1"/>
    </source>
</evidence>
<dbReference type="EMBL" id="CM042011">
    <property type="protein sequence ID" value="KAI3765635.1"/>
    <property type="molecule type" value="Genomic_DNA"/>
</dbReference>
<protein>
    <submittedName>
        <fullName evidence="1">Uncharacterized protein</fullName>
    </submittedName>
</protein>
<comment type="caution">
    <text evidence="1">The sequence shown here is derived from an EMBL/GenBank/DDBJ whole genome shotgun (WGS) entry which is preliminary data.</text>
</comment>
<evidence type="ECO:0000313" key="2">
    <source>
        <dbReference type="Proteomes" id="UP001055811"/>
    </source>
</evidence>
<reference evidence="1 2" key="2">
    <citation type="journal article" date="2022" name="Mol. Ecol. Resour.">
        <title>The genomes of chicory, endive, great burdock and yacon provide insights into Asteraceae paleo-polyploidization history and plant inulin production.</title>
        <authorList>
            <person name="Fan W."/>
            <person name="Wang S."/>
            <person name="Wang H."/>
            <person name="Wang A."/>
            <person name="Jiang F."/>
            <person name="Liu H."/>
            <person name="Zhao H."/>
            <person name="Xu D."/>
            <person name="Zhang Y."/>
        </authorList>
    </citation>
    <scope>NUCLEOTIDE SEQUENCE [LARGE SCALE GENOMIC DNA]</scope>
    <source>
        <strain evidence="2">cv. Punajuju</strain>
        <tissue evidence="1">Leaves</tissue>
    </source>
</reference>
<keyword evidence="2" id="KW-1185">Reference proteome</keyword>
<proteinExistence type="predicted"/>
<reference evidence="2" key="1">
    <citation type="journal article" date="2022" name="Mol. Ecol. Resour.">
        <title>The genomes of chicory, endive, great burdock and yacon provide insights into Asteraceae palaeo-polyploidization history and plant inulin production.</title>
        <authorList>
            <person name="Fan W."/>
            <person name="Wang S."/>
            <person name="Wang H."/>
            <person name="Wang A."/>
            <person name="Jiang F."/>
            <person name="Liu H."/>
            <person name="Zhao H."/>
            <person name="Xu D."/>
            <person name="Zhang Y."/>
        </authorList>
    </citation>
    <scope>NUCLEOTIDE SEQUENCE [LARGE SCALE GENOMIC DNA]</scope>
    <source>
        <strain evidence="2">cv. Punajuju</strain>
    </source>
</reference>
<sequence>MKRLGIYGRLSTGIMRRKRRIMVWPRTDFIIQLTSITRFHFQVQLKLPPSLYYLAVQNTSLYVHCCRKNKSKDDNATLESLLPGKQTGTCTTK</sequence>
<organism evidence="1 2">
    <name type="scientific">Cichorium intybus</name>
    <name type="common">Chicory</name>
    <dbReference type="NCBI Taxonomy" id="13427"/>
    <lineage>
        <taxon>Eukaryota</taxon>
        <taxon>Viridiplantae</taxon>
        <taxon>Streptophyta</taxon>
        <taxon>Embryophyta</taxon>
        <taxon>Tracheophyta</taxon>
        <taxon>Spermatophyta</taxon>
        <taxon>Magnoliopsida</taxon>
        <taxon>eudicotyledons</taxon>
        <taxon>Gunneridae</taxon>
        <taxon>Pentapetalae</taxon>
        <taxon>asterids</taxon>
        <taxon>campanulids</taxon>
        <taxon>Asterales</taxon>
        <taxon>Asteraceae</taxon>
        <taxon>Cichorioideae</taxon>
        <taxon>Cichorieae</taxon>
        <taxon>Cichoriinae</taxon>
        <taxon>Cichorium</taxon>
    </lineage>
</organism>